<dbReference type="GO" id="GO:0006071">
    <property type="term" value="P:glycerol metabolic process"/>
    <property type="evidence" value="ECO:0007669"/>
    <property type="project" value="UniProtKB-KW"/>
</dbReference>
<evidence type="ECO:0000256" key="2">
    <source>
        <dbReference type="ARBA" id="ARBA00023015"/>
    </source>
</evidence>
<dbReference type="InterPro" id="IPR005471">
    <property type="entry name" value="Tscrpt_reg_IclR_N"/>
</dbReference>
<dbReference type="PATRIC" id="fig|37927.3.peg.3545"/>
<dbReference type="SUPFAM" id="SSF55781">
    <property type="entry name" value="GAF domain-like"/>
    <property type="match status" value="1"/>
</dbReference>
<feature type="domain" description="IclR-ED" evidence="8">
    <location>
        <begin position="96"/>
        <end position="278"/>
    </location>
</feature>
<dbReference type="PANTHER" id="PTHR30136">
    <property type="entry name" value="HELIX-TURN-HELIX TRANSCRIPTIONAL REGULATOR, ICLR FAMILY"/>
    <property type="match status" value="1"/>
</dbReference>
<evidence type="ECO:0000256" key="3">
    <source>
        <dbReference type="ARBA" id="ARBA00023125"/>
    </source>
</evidence>
<dbReference type="EMBL" id="CP014518">
    <property type="protein sequence ID" value="AMM34115.1"/>
    <property type="molecule type" value="Genomic_DNA"/>
</dbReference>
<dbReference type="InterPro" id="IPR014757">
    <property type="entry name" value="Tscrpt_reg_IclR_C"/>
</dbReference>
<dbReference type="InterPro" id="IPR050707">
    <property type="entry name" value="HTH_MetabolicPath_Reg"/>
</dbReference>
<comment type="function">
    <text evidence="5">May be an activator protein for the gylABX operon.</text>
</comment>
<dbReference type="SMART" id="SM00346">
    <property type="entry name" value="HTH_ICLR"/>
    <property type="match status" value="1"/>
</dbReference>
<dbReference type="InterPro" id="IPR036388">
    <property type="entry name" value="WH-like_DNA-bd_sf"/>
</dbReference>
<keyword evidence="10" id="KW-1185">Reference proteome</keyword>
<organism evidence="9 10">
    <name type="scientific">Sinomonas atrocyanea</name>
    <dbReference type="NCBI Taxonomy" id="37927"/>
    <lineage>
        <taxon>Bacteria</taxon>
        <taxon>Bacillati</taxon>
        <taxon>Actinomycetota</taxon>
        <taxon>Actinomycetes</taxon>
        <taxon>Micrococcales</taxon>
        <taxon>Micrococcaceae</taxon>
        <taxon>Sinomonas</taxon>
    </lineage>
</organism>
<gene>
    <name evidence="9" type="ORF">SA2016_3455</name>
</gene>
<dbReference type="Gene3D" id="1.10.10.10">
    <property type="entry name" value="Winged helix-like DNA-binding domain superfamily/Winged helix DNA-binding domain"/>
    <property type="match status" value="1"/>
</dbReference>
<dbReference type="GO" id="GO:0003700">
    <property type="term" value="F:DNA-binding transcription factor activity"/>
    <property type="evidence" value="ECO:0007669"/>
    <property type="project" value="TreeGrafter"/>
</dbReference>
<dbReference type="PROSITE" id="PS51078">
    <property type="entry name" value="ICLR_ED"/>
    <property type="match status" value="1"/>
</dbReference>
<accession>A0A127A658</accession>
<evidence type="ECO:0000259" key="7">
    <source>
        <dbReference type="PROSITE" id="PS51077"/>
    </source>
</evidence>
<keyword evidence="1" id="KW-0319">Glycerol metabolism</keyword>
<dbReference type="PANTHER" id="PTHR30136:SF24">
    <property type="entry name" value="HTH-TYPE TRANSCRIPTIONAL REPRESSOR ALLR"/>
    <property type="match status" value="1"/>
</dbReference>
<dbReference type="AlphaFoldDB" id="A0A127A658"/>
<keyword evidence="2" id="KW-0805">Transcription regulation</keyword>
<evidence type="ECO:0000256" key="6">
    <source>
        <dbReference type="ARBA" id="ARBA00070406"/>
    </source>
</evidence>
<reference evidence="9 10" key="1">
    <citation type="submission" date="2016-02" db="EMBL/GenBank/DDBJ databases">
        <title>Complete genome of Sinomonas atrocyanea KCTC 3377.</title>
        <authorList>
            <person name="Kim K.M."/>
        </authorList>
    </citation>
    <scope>NUCLEOTIDE SEQUENCE [LARGE SCALE GENOMIC DNA]</scope>
    <source>
        <strain evidence="9 10">KCTC 3377</strain>
    </source>
</reference>
<dbReference type="KEGG" id="satk:SA2016_3455"/>
<keyword evidence="4" id="KW-0804">Transcription</keyword>
<keyword evidence="3" id="KW-0238">DNA-binding</keyword>
<dbReference type="STRING" id="37927.SA2016_3455"/>
<sequence>MTCGTLKHKVWQNRPMGNAFVSDDPDETRSANGVQAVERVVRALEILAQEGSAAVGDMAERMGVHKSTASRILGALETHGFVQQSSRRGKYQLGVGLLRIASSIPRRLSLVHAARPVLEDLAQQYGETVNLAVRRDVYAVNVDQAMGSANLASFDWIGSLTPLHSTSSGKVFLAYLHASDREELLRRAELTSFTPHTLSRAELMKELPEIVRRGYASTRGELEEGLNAIAAPVFGHMGDVIGAVSLSGPAFRFDPATDPGIVTAVIRAGEEITELMGGPASQDRSQEAGR</sequence>
<dbReference type="GO" id="GO:0045892">
    <property type="term" value="P:negative regulation of DNA-templated transcription"/>
    <property type="evidence" value="ECO:0007669"/>
    <property type="project" value="TreeGrafter"/>
</dbReference>
<evidence type="ECO:0000313" key="10">
    <source>
        <dbReference type="Proteomes" id="UP000070134"/>
    </source>
</evidence>
<feature type="domain" description="HTH iclR-type" evidence="7">
    <location>
        <begin position="34"/>
        <end position="95"/>
    </location>
</feature>
<name>A0A127A658_9MICC</name>
<dbReference type="Pfam" id="PF09339">
    <property type="entry name" value="HTH_IclR"/>
    <property type="match status" value="1"/>
</dbReference>
<dbReference type="InterPro" id="IPR036390">
    <property type="entry name" value="WH_DNA-bd_sf"/>
</dbReference>
<dbReference type="Pfam" id="PF01614">
    <property type="entry name" value="IclR_C"/>
    <property type="match status" value="1"/>
</dbReference>
<dbReference type="InterPro" id="IPR029016">
    <property type="entry name" value="GAF-like_dom_sf"/>
</dbReference>
<evidence type="ECO:0000313" key="9">
    <source>
        <dbReference type="EMBL" id="AMM34115.1"/>
    </source>
</evidence>
<proteinExistence type="predicted"/>
<protein>
    <recommendedName>
        <fullName evidence="6">Glycerol operon regulatory protein</fullName>
    </recommendedName>
</protein>
<evidence type="ECO:0000256" key="5">
    <source>
        <dbReference type="ARBA" id="ARBA00058938"/>
    </source>
</evidence>
<dbReference type="GO" id="GO:0003677">
    <property type="term" value="F:DNA binding"/>
    <property type="evidence" value="ECO:0007669"/>
    <property type="project" value="UniProtKB-KW"/>
</dbReference>
<evidence type="ECO:0000256" key="1">
    <source>
        <dbReference type="ARBA" id="ARBA00022798"/>
    </source>
</evidence>
<dbReference type="SUPFAM" id="SSF46785">
    <property type="entry name" value="Winged helix' DNA-binding domain"/>
    <property type="match status" value="1"/>
</dbReference>
<dbReference type="Proteomes" id="UP000070134">
    <property type="component" value="Chromosome"/>
</dbReference>
<evidence type="ECO:0000259" key="8">
    <source>
        <dbReference type="PROSITE" id="PS51078"/>
    </source>
</evidence>
<dbReference type="PROSITE" id="PS51077">
    <property type="entry name" value="HTH_ICLR"/>
    <property type="match status" value="1"/>
</dbReference>
<dbReference type="Gene3D" id="3.30.450.40">
    <property type="match status" value="1"/>
</dbReference>
<dbReference type="FunFam" id="1.10.10.10:FF:000056">
    <property type="entry name" value="IclR family transcriptional regulator"/>
    <property type="match status" value="1"/>
</dbReference>
<evidence type="ECO:0000256" key="4">
    <source>
        <dbReference type="ARBA" id="ARBA00023163"/>
    </source>
</evidence>